<evidence type="ECO:0000313" key="2">
    <source>
        <dbReference type="Proteomes" id="UP000257143"/>
    </source>
</evidence>
<evidence type="ECO:0008006" key="3">
    <source>
        <dbReference type="Google" id="ProtNLM"/>
    </source>
</evidence>
<dbReference type="Proteomes" id="UP000257143">
    <property type="component" value="Unassembled WGS sequence"/>
</dbReference>
<dbReference type="AlphaFoldDB" id="A0A3D8PPV1"/>
<sequence>MTWKKYSTVAVIALALVGCSNTNGTHEGALNRDGNPVEQTRYYNNAGEGMTNVRNYTNDGYNNRNNVNDDYYRNINNRTGENINHNTNHNETRYHVAKEAADKIVKDVKEIDRAYVFTSDRTAYVAAGLKNTNINKNVNNNINNDRNHRNDGAELTDDVKHEISKIVKSVDKNIDNVYVSTDPDFFDLTNRYAEDVRNGHPVEGFFDQFGNMVERLFPQNKR</sequence>
<dbReference type="Pfam" id="PF09580">
    <property type="entry name" value="Spore_YhcN_YlaJ"/>
    <property type="match status" value="1"/>
</dbReference>
<dbReference type="InterPro" id="IPR014247">
    <property type="entry name" value="Spore_lipoprot_YhcN/YlaJ"/>
</dbReference>
<dbReference type="NCBIfam" id="TIGR02898">
    <property type="entry name" value="spore_YhcN_YlaJ"/>
    <property type="match status" value="1"/>
</dbReference>
<comment type="caution">
    <text evidence="1">The sequence shown here is derived from an EMBL/GenBank/DDBJ whole genome shotgun (WGS) entry which is preliminary data.</text>
</comment>
<dbReference type="OrthoDB" id="1707228at2"/>
<keyword evidence="2" id="KW-1185">Reference proteome</keyword>
<dbReference type="GO" id="GO:0030435">
    <property type="term" value="P:sporulation resulting in formation of a cellular spore"/>
    <property type="evidence" value="ECO:0007669"/>
    <property type="project" value="InterPro"/>
</dbReference>
<organism evidence="1 2">
    <name type="scientific">Oceanobacillus arenosus</name>
    <dbReference type="NCBI Taxonomy" id="1229153"/>
    <lineage>
        <taxon>Bacteria</taxon>
        <taxon>Bacillati</taxon>
        <taxon>Bacillota</taxon>
        <taxon>Bacilli</taxon>
        <taxon>Bacillales</taxon>
        <taxon>Bacillaceae</taxon>
        <taxon>Oceanobacillus</taxon>
    </lineage>
</organism>
<dbReference type="InterPro" id="IPR019076">
    <property type="entry name" value="Spore_lipoprot_YhcN/YlaJ-like"/>
</dbReference>
<reference evidence="2" key="1">
    <citation type="submission" date="2017-11" db="EMBL/GenBank/DDBJ databases">
        <authorList>
            <person name="Zhu W."/>
        </authorList>
    </citation>
    <scope>NUCLEOTIDE SEQUENCE [LARGE SCALE GENOMIC DNA]</scope>
    <source>
        <strain evidence="2">CAU 1183</strain>
    </source>
</reference>
<proteinExistence type="predicted"/>
<name>A0A3D8PPV1_9BACI</name>
<dbReference type="RefSeq" id="WP_115773341.1">
    <property type="nucleotide sequence ID" value="NZ_PIOC01000017.1"/>
</dbReference>
<dbReference type="PROSITE" id="PS51257">
    <property type="entry name" value="PROKAR_LIPOPROTEIN"/>
    <property type="match status" value="1"/>
</dbReference>
<accession>A0A3D8PPV1</accession>
<evidence type="ECO:0000313" key="1">
    <source>
        <dbReference type="EMBL" id="RDW18160.1"/>
    </source>
</evidence>
<gene>
    <name evidence="1" type="ORF">CWR48_11265</name>
</gene>
<dbReference type="EMBL" id="PIOC01000017">
    <property type="protein sequence ID" value="RDW18160.1"/>
    <property type="molecule type" value="Genomic_DNA"/>
</dbReference>
<protein>
    <recommendedName>
        <fullName evidence="3">YhcN/YlaJ family sporulation lipoprotein</fullName>
    </recommendedName>
</protein>